<feature type="region of interest" description="Disordered" evidence="2">
    <location>
        <begin position="214"/>
        <end position="249"/>
    </location>
</feature>
<proteinExistence type="predicted"/>
<name>A0A6M2CTS0_RHIMP</name>
<evidence type="ECO:0000313" key="3">
    <source>
        <dbReference type="EMBL" id="NOV37063.1"/>
    </source>
</evidence>
<sequence>MRQKITKGEFADEKAFLFDDEEQPSNDKPVPQCKADVALLRHAWGYRLGAGFDKGHGGGDDDDFGRLGAGFDKGHGGGDDDDFEVVPSKDPEKEQEAKRQAANAKRLATVKQRFAESDMQRRLLRSALTSVDNSDRKRHIVFNDSDEEEAVVAPSVKASATTQSKLTLFDDEEEEQGDEESPDYNFRLRPQFEGHKGHKILELQSKFGTDERFRMSENFLESDDEESGGVQGDEAAADDDSLDPRKERERNLDILQDVLGPVAPKIRPKAIFRDTTQLRFDPTKESSSKFEIKPESKASKRKKMRAEEESAAAVPQVSGEQFYEVTSDLQDALKNRSSGFSLSQMFAEQLQDDDMQGEPFGSSSSSEASDDEQTKYRSRVQEVKGKKSGLQDFFRADNDTGEPADALPSAAPDGTGDDEGPMSDVFRRMDDHRFATVVDRPLFFFVPGDRRLLEGAKFFRCQSDPETIRNNFFNNKVALVKLLLSKRKMAKRALERKLGKKAGSQQWRLGKLKKK</sequence>
<feature type="compositionally biased region" description="Basic and acidic residues" evidence="2">
    <location>
        <begin position="372"/>
        <end position="385"/>
    </location>
</feature>
<feature type="region of interest" description="Disordered" evidence="2">
    <location>
        <begin position="496"/>
        <end position="515"/>
    </location>
</feature>
<feature type="region of interest" description="Disordered" evidence="2">
    <location>
        <begin position="274"/>
        <end position="320"/>
    </location>
</feature>
<dbReference type="PANTHER" id="PTHR48029">
    <property type="entry name" value="NUCLEOLAR PROTEIN 8"/>
    <property type="match status" value="1"/>
</dbReference>
<feature type="region of interest" description="Disordered" evidence="2">
    <location>
        <begin position="51"/>
        <end position="105"/>
    </location>
</feature>
<feature type="region of interest" description="Disordered" evidence="2">
    <location>
        <begin position="354"/>
        <end position="423"/>
    </location>
</feature>
<feature type="compositionally biased region" description="Acidic residues" evidence="2">
    <location>
        <begin position="169"/>
        <end position="182"/>
    </location>
</feature>
<dbReference type="AlphaFoldDB" id="A0A6M2CTS0"/>
<organism evidence="3">
    <name type="scientific">Rhipicephalus microplus</name>
    <name type="common">Cattle tick</name>
    <name type="synonym">Boophilus microplus</name>
    <dbReference type="NCBI Taxonomy" id="6941"/>
    <lineage>
        <taxon>Eukaryota</taxon>
        <taxon>Metazoa</taxon>
        <taxon>Ecdysozoa</taxon>
        <taxon>Arthropoda</taxon>
        <taxon>Chelicerata</taxon>
        <taxon>Arachnida</taxon>
        <taxon>Acari</taxon>
        <taxon>Parasitiformes</taxon>
        <taxon>Ixodida</taxon>
        <taxon>Ixodoidea</taxon>
        <taxon>Ixodidae</taxon>
        <taxon>Rhipicephalinae</taxon>
        <taxon>Rhipicephalus</taxon>
        <taxon>Boophilus</taxon>
    </lineage>
</organism>
<feature type="compositionally biased region" description="Basic and acidic residues" evidence="2">
    <location>
        <begin position="87"/>
        <end position="99"/>
    </location>
</feature>
<dbReference type="VEuPathDB" id="VectorBase:LOC119174171"/>
<accession>A0A6M2CTS0</accession>
<dbReference type="OrthoDB" id="6495675at2759"/>
<feature type="region of interest" description="Disordered" evidence="2">
    <location>
        <begin position="147"/>
        <end position="189"/>
    </location>
</feature>
<feature type="compositionally biased region" description="Basic and acidic residues" evidence="2">
    <location>
        <begin position="281"/>
        <end position="298"/>
    </location>
</feature>
<dbReference type="PANTHER" id="PTHR48029:SF1">
    <property type="entry name" value="NUCLEOLAR PROTEIN 8"/>
    <property type="match status" value="1"/>
</dbReference>
<dbReference type="EMBL" id="GHWJ01004326">
    <property type="protein sequence ID" value="NOV37063.1"/>
    <property type="molecule type" value="Transcribed_RNA"/>
</dbReference>
<evidence type="ECO:0000256" key="2">
    <source>
        <dbReference type="SAM" id="MobiDB-lite"/>
    </source>
</evidence>
<reference evidence="3" key="1">
    <citation type="submission" date="2019-09" db="EMBL/GenBank/DDBJ databases">
        <title>Organ-specific transcriptomic study of the physiology of the cattle tick, Rhipicephalus microplus.</title>
        <authorList>
            <person name="Tirloni L."/>
            <person name="Braz G."/>
            <person name="Gandara A.C.P."/>
            <person name="Sabadin G.A."/>
            <person name="da Silva R.M."/>
            <person name="Guizzo M.G."/>
            <person name="Machado J.A."/>
            <person name="Costa E.P."/>
            <person name="Gomes H.F."/>
            <person name="Moraes J."/>
            <person name="Mota M.B.S."/>
            <person name="Mesquita R.D."/>
            <person name="Alvarenga P.H."/>
            <person name="Alves F."/>
            <person name="Seixas A."/>
            <person name="da Fonseca R.N."/>
            <person name="Fogaca A."/>
            <person name="Logullo C."/>
            <person name="Tanaka A."/>
            <person name="Daffre S."/>
            <person name="Termignoni C."/>
            <person name="Vaz I.S.Jr."/>
            <person name="Oliveira P.L."/>
            <person name="Ribeiro J.M."/>
        </authorList>
    </citation>
    <scope>NUCLEOTIDE SEQUENCE</scope>
    <source>
        <strain evidence="3">Porto Alegre</strain>
    </source>
</reference>
<dbReference type="GO" id="GO:0003723">
    <property type="term" value="F:RNA binding"/>
    <property type="evidence" value="ECO:0007669"/>
    <property type="project" value="UniProtKB-KW"/>
</dbReference>
<evidence type="ECO:0000256" key="1">
    <source>
        <dbReference type="ARBA" id="ARBA00022884"/>
    </source>
</evidence>
<keyword evidence="1" id="KW-0694">RNA-binding</keyword>
<protein>
    <submittedName>
        <fullName evidence="3">Putative nucleolar protein 8 ovary overexpressed</fullName>
    </submittedName>
</protein>